<name>A0A0D0B7M1_9AGAR</name>
<dbReference type="Gene3D" id="3.40.50.300">
    <property type="entry name" value="P-loop containing nucleotide triphosphate hydrolases"/>
    <property type="match status" value="1"/>
</dbReference>
<dbReference type="EMBL" id="KN834934">
    <property type="protein sequence ID" value="KIK50061.1"/>
    <property type="molecule type" value="Genomic_DNA"/>
</dbReference>
<dbReference type="HOGENOM" id="CLU_154731_0_0_1"/>
<proteinExistence type="predicted"/>
<accession>A0A0D0B7M1</accession>
<dbReference type="AlphaFoldDB" id="A0A0D0B7M1"/>
<reference evidence="1 2" key="1">
    <citation type="submission" date="2014-04" db="EMBL/GenBank/DDBJ databases">
        <title>Evolutionary Origins and Diversification of the Mycorrhizal Mutualists.</title>
        <authorList>
            <consortium name="DOE Joint Genome Institute"/>
            <consortium name="Mycorrhizal Genomics Consortium"/>
            <person name="Kohler A."/>
            <person name="Kuo A."/>
            <person name="Nagy L.G."/>
            <person name="Floudas D."/>
            <person name="Copeland A."/>
            <person name="Barry K.W."/>
            <person name="Cichocki N."/>
            <person name="Veneault-Fourrey C."/>
            <person name="LaButti K."/>
            <person name="Lindquist E.A."/>
            <person name="Lipzen A."/>
            <person name="Lundell T."/>
            <person name="Morin E."/>
            <person name="Murat C."/>
            <person name="Riley R."/>
            <person name="Ohm R."/>
            <person name="Sun H."/>
            <person name="Tunlid A."/>
            <person name="Henrissat B."/>
            <person name="Grigoriev I.V."/>
            <person name="Hibbett D.S."/>
            <person name="Martin F."/>
        </authorList>
    </citation>
    <scope>NUCLEOTIDE SEQUENCE [LARGE SCALE GENOMIC DNA]</scope>
    <source>
        <strain evidence="1 2">FD-317 M1</strain>
    </source>
</reference>
<dbReference type="Proteomes" id="UP000053593">
    <property type="component" value="Unassembled WGS sequence"/>
</dbReference>
<dbReference type="InterPro" id="IPR027417">
    <property type="entry name" value="P-loop_NTPase"/>
</dbReference>
<evidence type="ECO:0000313" key="1">
    <source>
        <dbReference type="EMBL" id="KIK50061.1"/>
    </source>
</evidence>
<keyword evidence="2" id="KW-1185">Reference proteome</keyword>
<dbReference type="OrthoDB" id="391988at2759"/>
<evidence type="ECO:0000313" key="2">
    <source>
        <dbReference type="Proteomes" id="UP000053593"/>
    </source>
</evidence>
<sequence>MSTDLLSRVDETLAVCPQFRILLTGVGKSSLVSSVFNISLKDIDIAHDRAGRASITREYISPDNPRFILHDSQGFEPGSADNWAIVESFIRDRCRQDLQPKSRLHAIW</sequence>
<protein>
    <recommendedName>
        <fullName evidence="3">G domain-containing protein</fullName>
    </recommendedName>
</protein>
<organism evidence="1 2">
    <name type="scientific">Collybiopsis luxurians FD-317 M1</name>
    <dbReference type="NCBI Taxonomy" id="944289"/>
    <lineage>
        <taxon>Eukaryota</taxon>
        <taxon>Fungi</taxon>
        <taxon>Dikarya</taxon>
        <taxon>Basidiomycota</taxon>
        <taxon>Agaricomycotina</taxon>
        <taxon>Agaricomycetes</taxon>
        <taxon>Agaricomycetidae</taxon>
        <taxon>Agaricales</taxon>
        <taxon>Marasmiineae</taxon>
        <taxon>Omphalotaceae</taxon>
        <taxon>Collybiopsis</taxon>
        <taxon>Collybiopsis luxurians</taxon>
    </lineage>
</organism>
<gene>
    <name evidence="1" type="ORF">GYMLUDRAFT_183223</name>
</gene>
<evidence type="ECO:0008006" key="3">
    <source>
        <dbReference type="Google" id="ProtNLM"/>
    </source>
</evidence>